<dbReference type="AlphaFoldDB" id="A0A371JYJ7"/>
<gene>
    <name evidence="2" type="ORF">DX914_17405</name>
</gene>
<reference evidence="2 3" key="1">
    <citation type="submission" date="2018-08" db="EMBL/GenBank/DDBJ databases">
        <title>Lysobacter sp. zong2l5, whole genome shotgun sequence.</title>
        <authorList>
            <person name="Zhang X."/>
            <person name="Feng G."/>
            <person name="Zhu H."/>
        </authorList>
    </citation>
    <scope>NUCLEOTIDE SEQUENCE [LARGE SCALE GENOMIC DNA]</scope>
    <source>
        <strain evidence="3">zong2l5</strain>
    </source>
</reference>
<dbReference type="Gene3D" id="3.90.820.10">
    <property type="entry name" value="Structural Genomics, Unknown Function 30-nov-00 1gh9 Mol_id"/>
    <property type="match status" value="1"/>
</dbReference>
<keyword evidence="3" id="KW-1185">Reference proteome</keyword>
<accession>A0A371JYJ7</accession>
<dbReference type="GO" id="GO:0019290">
    <property type="term" value="P:siderophore biosynthetic process"/>
    <property type="evidence" value="ECO:0007669"/>
    <property type="project" value="TreeGrafter"/>
</dbReference>
<comment type="caution">
    <text evidence="2">The sequence shown here is derived from an EMBL/GenBank/DDBJ whole genome shotgun (WGS) entry which is preliminary data.</text>
</comment>
<dbReference type="PANTHER" id="PTHR38444:SF1">
    <property type="entry name" value="ENTEROBACTIN BIOSYNTHESIS PROTEIN YBDZ"/>
    <property type="match status" value="1"/>
</dbReference>
<dbReference type="OrthoDB" id="7584480at2"/>
<dbReference type="RefSeq" id="WP_115861079.1">
    <property type="nucleotide sequence ID" value="NZ_QTSU01000003.1"/>
</dbReference>
<dbReference type="Pfam" id="PF03621">
    <property type="entry name" value="MbtH"/>
    <property type="match status" value="1"/>
</dbReference>
<dbReference type="InterPro" id="IPR038020">
    <property type="entry name" value="MbtH-like_sf"/>
</dbReference>
<dbReference type="Proteomes" id="UP000264492">
    <property type="component" value="Unassembled WGS sequence"/>
</dbReference>
<dbReference type="InterPro" id="IPR005153">
    <property type="entry name" value="MbtH-like_dom"/>
</dbReference>
<sequence>MQGEETDLGRYRVLVNHEDQYSILPAAYAVPEGWRDAGFEGSKDDCLGHIRDRWTDMRPLSVRDTGHGG</sequence>
<evidence type="ECO:0000259" key="1">
    <source>
        <dbReference type="SMART" id="SM00923"/>
    </source>
</evidence>
<dbReference type="EMBL" id="QTSU01000003">
    <property type="protein sequence ID" value="RDZ26748.1"/>
    <property type="molecule type" value="Genomic_DNA"/>
</dbReference>
<protein>
    <submittedName>
        <fullName evidence="2">MbtH family protein</fullName>
    </submittedName>
</protein>
<dbReference type="GO" id="GO:0005829">
    <property type="term" value="C:cytosol"/>
    <property type="evidence" value="ECO:0007669"/>
    <property type="project" value="TreeGrafter"/>
</dbReference>
<proteinExistence type="predicted"/>
<dbReference type="SUPFAM" id="SSF160582">
    <property type="entry name" value="MbtH-like"/>
    <property type="match status" value="1"/>
</dbReference>
<evidence type="ECO:0000313" key="2">
    <source>
        <dbReference type="EMBL" id="RDZ26748.1"/>
    </source>
</evidence>
<dbReference type="PANTHER" id="PTHR38444">
    <property type="entry name" value="ENTEROBACTIN BIOSYNTHESIS PROTEIN YBDZ"/>
    <property type="match status" value="1"/>
</dbReference>
<dbReference type="InterPro" id="IPR037407">
    <property type="entry name" value="MLP_fam"/>
</dbReference>
<dbReference type="SMART" id="SM00923">
    <property type="entry name" value="MbtH"/>
    <property type="match status" value="1"/>
</dbReference>
<feature type="domain" description="MbtH-like" evidence="1">
    <location>
        <begin position="2"/>
        <end position="52"/>
    </location>
</feature>
<name>A0A371JYJ7_9GAMM</name>
<evidence type="ECO:0000313" key="3">
    <source>
        <dbReference type="Proteomes" id="UP000264492"/>
    </source>
</evidence>
<organism evidence="2 3">
    <name type="scientific">Lysobacter silvisoli</name>
    <dbReference type="NCBI Taxonomy" id="2293254"/>
    <lineage>
        <taxon>Bacteria</taxon>
        <taxon>Pseudomonadati</taxon>
        <taxon>Pseudomonadota</taxon>
        <taxon>Gammaproteobacteria</taxon>
        <taxon>Lysobacterales</taxon>
        <taxon>Lysobacteraceae</taxon>
        <taxon>Lysobacter</taxon>
    </lineage>
</organism>